<dbReference type="RefSeq" id="WP_073192235.1">
    <property type="nucleotide sequence ID" value="NZ_FQTW01000002.1"/>
</dbReference>
<accession>A0A1M4U5Q8</accession>
<sequence>MNVLLLTDFSSTANHVMKYASILLRDKPAKITLMHVKKPCSGDSCSGKCNTIFESKLNKDLKVFKDQNNPLHQLNTHFIEGQYLDSIRDFVKRQDIDLIIVGNSHQHQIEDEIDLDKKTVDVITKVNCPVLLVSKNTCLKSPKKLLLPTDFSINVEHKVFSVLSEIYDFSEKNIDLLSVQNNLELTQIQLTTKQKINEVLSNIGIQRISENHISSAKKCASVGYDTIVMFAKNLSVFNLVFSTKKNSAKQICHNNLPMLFLHG</sequence>
<name>A0A1M4U5Q8_9FLAO</name>
<evidence type="ECO:0000313" key="3">
    <source>
        <dbReference type="EMBL" id="SHE51974.1"/>
    </source>
</evidence>
<proteinExistence type="inferred from homology"/>
<comment type="similarity">
    <text evidence="1">Belongs to the universal stress protein A family.</text>
</comment>
<organism evidence="3 4">
    <name type="scientific">Psychroflexus salarius</name>
    <dbReference type="NCBI Taxonomy" id="1155689"/>
    <lineage>
        <taxon>Bacteria</taxon>
        <taxon>Pseudomonadati</taxon>
        <taxon>Bacteroidota</taxon>
        <taxon>Flavobacteriia</taxon>
        <taxon>Flavobacteriales</taxon>
        <taxon>Flavobacteriaceae</taxon>
        <taxon>Psychroflexus</taxon>
    </lineage>
</organism>
<dbReference type="PANTHER" id="PTHR46268:SF6">
    <property type="entry name" value="UNIVERSAL STRESS PROTEIN UP12"/>
    <property type="match status" value="1"/>
</dbReference>
<gene>
    <name evidence="3" type="ORF">SAMN05444278_102193</name>
</gene>
<dbReference type="CDD" id="cd00293">
    <property type="entry name" value="USP-like"/>
    <property type="match status" value="1"/>
</dbReference>
<dbReference type="SUPFAM" id="SSF52402">
    <property type="entry name" value="Adenine nucleotide alpha hydrolases-like"/>
    <property type="match status" value="1"/>
</dbReference>
<feature type="domain" description="UspA" evidence="2">
    <location>
        <begin position="2"/>
        <end position="133"/>
    </location>
</feature>
<dbReference type="AlphaFoldDB" id="A0A1M4U5Q8"/>
<dbReference type="InterPro" id="IPR006016">
    <property type="entry name" value="UspA"/>
</dbReference>
<evidence type="ECO:0000313" key="4">
    <source>
        <dbReference type="Proteomes" id="UP000184462"/>
    </source>
</evidence>
<dbReference type="OrthoDB" id="1413338at2"/>
<protein>
    <submittedName>
        <fullName evidence="3">Nucleotide-binding universal stress protein, UspA family</fullName>
    </submittedName>
</protein>
<dbReference type="STRING" id="1155689.SAMN05444278_102193"/>
<dbReference type="Pfam" id="PF00582">
    <property type="entry name" value="Usp"/>
    <property type="match status" value="1"/>
</dbReference>
<evidence type="ECO:0000259" key="2">
    <source>
        <dbReference type="Pfam" id="PF00582"/>
    </source>
</evidence>
<reference evidence="3 4" key="1">
    <citation type="submission" date="2016-11" db="EMBL/GenBank/DDBJ databases">
        <authorList>
            <person name="Jaros S."/>
            <person name="Januszkiewicz K."/>
            <person name="Wedrychowicz H."/>
        </authorList>
    </citation>
    <scope>NUCLEOTIDE SEQUENCE [LARGE SCALE GENOMIC DNA]</scope>
    <source>
        <strain evidence="3 4">DSM 25661</strain>
    </source>
</reference>
<dbReference type="PANTHER" id="PTHR46268">
    <property type="entry name" value="STRESS RESPONSE PROTEIN NHAX"/>
    <property type="match status" value="1"/>
</dbReference>
<keyword evidence="4" id="KW-1185">Reference proteome</keyword>
<dbReference type="Gene3D" id="3.40.50.12370">
    <property type="match status" value="1"/>
</dbReference>
<dbReference type="EMBL" id="FQTW01000002">
    <property type="protein sequence ID" value="SHE51974.1"/>
    <property type="molecule type" value="Genomic_DNA"/>
</dbReference>
<evidence type="ECO:0000256" key="1">
    <source>
        <dbReference type="ARBA" id="ARBA00008791"/>
    </source>
</evidence>
<dbReference type="Proteomes" id="UP000184462">
    <property type="component" value="Unassembled WGS sequence"/>
</dbReference>